<accession>L0IIM0</accession>
<gene>
    <name evidence="1" type="ORF">Thethe_01716</name>
</gene>
<evidence type="ECO:0000313" key="2">
    <source>
        <dbReference type="Proteomes" id="UP000010845"/>
    </source>
</evidence>
<protein>
    <recommendedName>
        <fullName evidence="3">Bacterial Ig-like domain-containing protein</fullName>
    </recommendedName>
</protein>
<proteinExistence type="predicted"/>
<dbReference type="HOGENOM" id="CLU_409895_0_0_9"/>
<name>L0IIM0_THETR</name>
<dbReference type="PATRIC" id="fig|698948.3.peg.1709"/>
<dbReference type="InterPro" id="IPR013783">
    <property type="entry name" value="Ig-like_fold"/>
</dbReference>
<dbReference type="EMBL" id="CP003066">
    <property type="protein sequence ID" value="AGB19345.1"/>
    <property type="molecule type" value="Genomic_DNA"/>
</dbReference>
<dbReference type="KEGG" id="tto:Thethe_01716"/>
<organism evidence="1 2">
    <name type="scientific">Thermoanaerobacterium thermosaccharolyticum M0795</name>
    <dbReference type="NCBI Taxonomy" id="698948"/>
    <lineage>
        <taxon>Bacteria</taxon>
        <taxon>Bacillati</taxon>
        <taxon>Bacillota</taxon>
        <taxon>Clostridia</taxon>
        <taxon>Thermoanaerobacterales</taxon>
        <taxon>Thermoanaerobacteraceae</taxon>
        <taxon>Thermoanaerobacterium</taxon>
    </lineage>
</organism>
<evidence type="ECO:0008006" key="3">
    <source>
        <dbReference type="Google" id="ProtNLM"/>
    </source>
</evidence>
<dbReference type="Proteomes" id="UP000010845">
    <property type="component" value="Chromosome"/>
</dbReference>
<dbReference type="RefSeq" id="WP_015311872.1">
    <property type="nucleotide sequence ID" value="NC_019970.1"/>
</dbReference>
<evidence type="ECO:0000313" key="1">
    <source>
        <dbReference type="EMBL" id="AGB19345.1"/>
    </source>
</evidence>
<sequence length="686" mass="74525">MAKRILLSKIVSMCLTLIFMLTFNFASAFGAVGFDKPIPETMMENHIKLVEEYRIRIDNIEGGYIEVSNTKGEKWVKIGKVIKPAVNVSNEGYRASGWAKSGTVAATASHAIHIKVAQNNSDPSFPDGRGVLFSIIPREFYTPPEDFGGQPVSDNGIYTNISAGTGIFGPWAPYVGNKVFIEKNNELVPIPITYIPAKGDKIVIIVEKPEIMPEYITFENRFGGLITITYNKEAVNKENIDTNQDYINKDNKTYTKVIGEVLRPVEGVGRFDGTTCTGIGGINTNHTGVITVSTAPFSSSLDINDQGGFQIIPAYHSMDDEMINDRILTQWMVVGPVNVLQPSPDGTAPLFSNYIKPSFYPVYSDTSFRMEVKQKDGNWEPLRKVQGRYDQALTSVTEFRLLFPTKSMILTDSAPIMPKFDTVPKSVYESPISLTGITTPGCKVELDLEGGKSYTTYSLADGSFKYDNIYLNEGTNSFTAKAIDPAERVSDSVYFSIDYKSTLTAPIVNNLPEFTNSSTIMVSGVAKPGAVVNIFNNGNLESTINADSKNGTFSGTINLSEGDNVIIAQAVDLQGNKSSLSNPVKTILDTKPPIIENASPAFGSTITAGNITILSKVDGTGSPIVYTAMLFNGVSVQPMYNESNGILEYNAGNLSPGTYSYAIYVKDAAGNDVRLPGEGQGSFTVK</sequence>
<dbReference type="Gene3D" id="2.60.40.10">
    <property type="entry name" value="Immunoglobulins"/>
    <property type="match status" value="2"/>
</dbReference>
<reference evidence="1 2" key="1">
    <citation type="submission" date="2012-03" db="EMBL/GenBank/DDBJ databases">
        <title>Complete sequence of chromosome of Thermoanaerobacterium thermosaccharolyticum M0795.</title>
        <authorList>
            <consortium name="US DOE Joint Genome Institute"/>
            <person name="Lucas S."/>
            <person name="Han J."/>
            <person name="Lapidus A."/>
            <person name="Cheng J.-F."/>
            <person name="Goodwin L."/>
            <person name="Pitluck S."/>
            <person name="Peters L."/>
            <person name="Teshima H."/>
            <person name="Detter J.C."/>
            <person name="Han C."/>
            <person name="Tapia R."/>
            <person name="Land M."/>
            <person name="Hauser L."/>
            <person name="Kyrpides N."/>
            <person name="Ivanova N."/>
            <person name="Pagani I."/>
            <person name="Feinberg L."/>
            <person name="Folden J."/>
            <person name="Hogsett D."/>
            <person name="Shaw J."/>
            <person name="Woyke T."/>
        </authorList>
    </citation>
    <scope>NUCLEOTIDE SEQUENCE [LARGE SCALE GENOMIC DNA]</scope>
    <source>
        <strain evidence="1 2">M0795</strain>
    </source>
</reference>
<dbReference type="AlphaFoldDB" id="L0IIM0"/>